<evidence type="ECO:0000313" key="7">
    <source>
        <dbReference type="Proteomes" id="UP000320333"/>
    </source>
</evidence>
<dbReference type="InterPro" id="IPR050936">
    <property type="entry name" value="AP-1-like"/>
</dbReference>
<comment type="subcellular location">
    <subcellularLocation>
        <location evidence="1">Nucleus</location>
    </subcellularLocation>
</comment>
<dbReference type="PANTHER" id="PTHR40621">
    <property type="entry name" value="TRANSCRIPTION FACTOR KAPC-RELATED"/>
    <property type="match status" value="1"/>
</dbReference>
<evidence type="ECO:0000256" key="1">
    <source>
        <dbReference type="ARBA" id="ARBA00004123"/>
    </source>
</evidence>
<accession>A0A507FNN3</accession>
<evidence type="ECO:0000259" key="5">
    <source>
        <dbReference type="SMART" id="SM00338"/>
    </source>
</evidence>
<reference evidence="6 7" key="1">
    <citation type="journal article" date="2019" name="Sci. Rep.">
        <title>Comparative genomics of chytrid fungi reveal insights into the obligate biotrophic and pathogenic lifestyle of Synchytrium endobioticum.</title>
        <authorList>
            <person name="van de Vossenberg B.T.L.H."/>
            <person name="Warris S."/>
            <person name="Nguyen H.D.T."/>
            <person name="van Gent-Pelzer M.P.E."/>
            <person name="Joly D.L."/>
            <person name="van de Geest H.C."/>
            <person name="Bonants P.J.M."/>
            <person name="Smith D.S."/>
            <person name="Levesque C.A."/>
            <person name="van der Lee T.A.J."/>
        </authorList>
    </citation>
    <scope>NUCLEOTIDE SEQUENCE [LARGE SCALE GENOMIC DNA]</scope>
    <source>
        <strain evidence="6 7">CBS 675.73</strain>
    </source>
</reference>
<dbReference type="Gene3D" id="1.20.5.170">
    <property type="match status" value="1"/>
</dbReference>
<feature type="region of interest" description="Disordered" evidence="4">
    <location>
        <begin position="26"/>
        <end position="72"/>
    </location>
</feature>
<dbReference type="AlphaFoldDB" id="A0A507FNN3"/>
<dbReference type="STRING" id="246404.A0A507FNN3"/>
<gene>
    <name evidence="6" type="ORF">CcCBS67573_g00654</name>
</gene>
<keyword evidence="3" id="KW-0175">Coiled coil</keyword>
<dbReference type="InterPro" id="IPR046347">
    <property type="entry name" value="bZIP_sf"/>
</dbReference>
<comment type="caution">
    <text evidence="6">The sequence shown here is derived from an EMBL/GenBank/DDBJ whole genome shotgun (WGS) entry which is preliminary data.</text>
</comment>
<evidence type="ECO:0000313" key="6">
    <source>
        <dbReference type="EMBL" id="TPX78051.1"/>
    </source>
</evidence>
<dbReference type="InterPro" id="IPR004827">
    <property type="entry name" value="bZIP"/>
</dbReference>
<dbReference type="PANTHER" id="PTHR40621:SF6">
    <property type="entry name" value="AP-1-LIKE TRANSCRIPTION FACTOR YAP1-RELATED"/>
    <property type="match status" value="1"/>
</dbReference>
<dbReference type="SMART" id="SM00338">
    <property type="entry name" value="BRLZ"/>
    <property type="match status" value="1"/>
</dbReference>
<protein>
    <recommendedName>
        <fullName evidence="5">BZIP domain-containing protein</fullName>
    </recommendedName>
</protein>
<dbReference type="GO" id="GO:0090575">
    <property type="term" value="C:RNA polymerase II transcription regulator complex"/>
    <property type="evidence" value="ECO:0007669"/>
    <property type="project" value="TreeGrafter"/>
</dbReference>
<dbReference type="GO" id="GO:0000976">
    <property type="term" value="F:transcription cis-regulatory region binding"/>
    <property type="evidence" value="ECO:0007669"/>
    <property type="project" value="InterPro"/>
</dbReference>
<evidence type="ECO:0000256" key="2">
    <source>
        <dbReference type="ARBA" id="ARBA00023242"/>
    </source>
</evidence>
<keyword evidence="2" id="KW-0539">Nucleus</keyword>
<evidence type="ECO:0000256" key="4">
    <source>
        <dbReference type="SAM" id="MobiDB-lite"/>
    </source>
</evidence>
<feature type="domain" description="BZIP" evidence="5">
    <location>
        <begin position="57"/>
        <end position="136"/>
    </location>
</feature>
<keyword evidence="7" id="KW-1185">Reference proteome</keyword>
<dbReference type="EMBL" id="QEAP01000010">
    <property type="protein sequence ID" value="TPX78051.1"/>
    <property type="molecule type" value="Genomic_DNA"/>
</dbReference>
<feature type="coiled-coil region" evidence="3">
    <location>
        <begin position="77"/>
        <end position="133"/>
    </location>
</feature>
<dbReference type="SUPFAM" id="SSF57959">
    <property type="entry name" value="Leucine zipper domain"/>
    <property type="match status" value="1"/>
</dbReference>
<dbReference type="Proteomes" id="UP000320333">
    <property type="component" value="Unassembled WGS sequence"/>
</dbReference>
<dbReference type="GO" id="GO:0001228">
    <property type="term" value="F:DNA-binding transcription activator activity, RNA polymerase II-specific"/>
    <property type="evidence" value="ECO:0007669"/>
    <property type="project" value="TreeGrafter"/>
</dbReference>
<sequence length="415" mass="44964">MREFLVPSLQDLQDLSSYSVVSNERKLSAKRMSESASNCSGDSDNDLPKKKLGRKPANTEPANKRIAQNRQAQRLYRERKEQHVKDLEREVELLRASSTFNGGATSVKLEHENSALKQQNAALHKHVSELQAENAMLRQMTFGFEYGGNIGMSKAALPAPSSFVGQRNSAPLQNVPPFASSTFGFSFPDLTSASPNSLVRSPASMSTTSSTSTDLASFLGTTQAMQKPFGDSLDFTNLFPAEIPPLDLRNVPIDVNLDSFMFDNQDWLNLSGLNATTTAISKPATSSLGISASASNIVKVLGENGEDAEGCSLSQLPDISGLNTALKSVTSLKDKGHLIDEMCNVFQEYITKHTTAVLGSKKAPECPLEVYKKKLAIIESCQGSASDSQLVLNIFAVTKDKYCAYLDKAVMNGCN</sequence>
<dbReference type="OrthoDB" id="2593073at2759"/>
<evidence type="ECO:0000256" key="3">
    <source>
        <dbReference type="SAM" id="Coils"/>
    </source>
</evidence>
<proteinExistence type="predicted"/>
<dbReference type="CDD" id="cd14688">
    <property type="entry name" value="bZIP_YAP"/>
    <property type="match status" value="1"/>
</dbReference>
<name>A0A507FNN3_9FUNG</name>
<organism evidence="6 7">
    <name type="scientific">Chytriomyces confervae</name>
    <dbReference type="NCBI Taxonomy" id="246404"/>
    <lineage>
        <taxon>Eukaryota</taxon>
        <taxon>Fungi</taxon>
        <taxon>Fungi incertae sedis</taxon>
        <taxon>Chytridiomycota</taxon>
        <taxon>Chytridiomycota incertae sedis</taxon>
        <taxon>Chytridiomycetes</taxon>
        <taxon>Chytridiales</taxon>
        <taxon>Chytriomycetaceae</taxon>
        <taxon>Chytriomyces</taxon>
    </lineage>
</organism>